<accession>A0A3M7G4D5</accession>
<gene>
    <name evidence="2" type="ORF">D0864_05230</name>
</gene>
<evidence type="ECO:0000313" key="3">
    <source>
        <dbReference type="Proteomes" id="UP000269539"/>
    </source>
</evidence>
<reference evidence="2 3" key="1">
    <citation type="journal article" date="2018" name="BMC Genomics">
        <title>Genomic evidence for intraspecific hybridization in a clonal and extremely halotolerant yeast.</title>
        <authorList>
            <person name="Gostincar C."/>
            <person name="Stajich J.E."/>
            <person name="Zupancic J."/>
            <person name="Zalar P."/>
            <person name="Gunde-Cimerman N."/>
        </authorList>
    </citation>
    <scope>NUCLEOTIDE SEQUENCE [LARGE SCALE GENOMIC DNA]</scope>
    <source>
        <strain evidence="2 3">EXF-10513</strain>
    </source>
</reference>
<feature type="region of interest" description="Disordered" evidence="1">
    <location>
        <begin position="1"/>
        <end position="37"/>
    </location>
</feature>
<dbReference type="Proteomes" id="UP000269539">
    <property type="component" value="Unassembled WGS sequence"/>
</dbReference>
<dbReference type="AlphaFoldDB" id="A0A3M7G4D5"/>
<dbReference type="EMBL" id="QWIO01000479">
    <property type="protein sequence ID" value="RMY96002.1"/>
    <property type="molecule type" value="Genomic_DNA"/>
</dbReference>
<proteinExistence type="predicted"/>
<name>A0A3M7G4D5_HORWE</name>
<feature type="compositionally biased region" description="Low complexity" evidence="1">
    <location>
        <begin position="1"/>
        <end position="36"/>
    </location>
</feature>
<organism evidence="2 3">
    <name type="scientific">Hortaea werneckii</name>
    <name type="common">Black yeast</name>
    <name type="synonym">Cladosporium werneckii</name>
    <dbReference type="NCBI Taxonomy" id="91943"/>
    <lineage>
        <taxon>Eukaryota</taxon>
        <taxon>Fungi</taxon>
        <taxon>Dikarya</taxon>
        <taxon>Ascomycota</taxon>
        <taxon>Pezizomycotina</taxon>
        <taxon>Dothideomycetes</taxon>
        <taxon>Dothideomycetidae</taxon>
        <taxon>Mycosphaerellales</taxon>
        <taxon>Teratosphaeriaceae</taxon>
        <taxon>Hortaea</taxon>
    </lineage>
</organism>
<sequence length="169" mass="19388">MQNTTSELSMTEPTTSSSSSTLTSGSSSSGLNSTSSCRGESVVDFADKSYDDFVAVPTHKFVDFGAEPYICSPIDPFLKLFIVYGTYEPCTWQHYYTQSYDLRLKYPHIRKLIDLCGNIELDSREHDYSQQCGPRIRKWIPIQLFDLYALRLLWHQRALQQPMRPKLAL</sequence>
<protein>
    <submittedName>
        <fullName evidence="2">Uncharacterized protein</fullName>
    </submittedName>
</protein>
<evidence type="ECO:0000256" key="1">
    <source>
        <dbReference type="SAM" id="MobiDB-lite"/>
    </source>
</evidence>
<comment type="caution">
    <text evidence="2">The sequence shown here is derived from an EMBL/GenBank/DDBJ whole genome shotgun (WGS) entry which is preliminary data.</text>
</comment>
<evidence type="ECO:0000313" key="2">
    <source>
        <dbReference type="EMBL" id="RMY96002.1"/>
    </source>
</evidence>